<sequence length="164" mass="18410">MNLDAKIVYLLLGSNLGEREVLIREAIDLIGLRVGKVKLESSLYETAAWGKQDQPGFLNVALAVETTQTALEVLDGVLAIEKELGRVRFEKWGARLIDIDVIFYENEIIDMGEKLQIPHPDMHLRKFVLVPLAEIAPQTQHPVLRKTITEILESLSDDLAVLKV</sequence>
<reference evidence="14 15" key="1">
    <citation type="submission" date="2018-06" db="EMBL/GenBank/DDBJ databases">
        <title>Genomic Encyclopedia of Archaeal and Bacterial Type Strains, Phase II (KMG-II): from individual species to whole genera.</title>
        <authorList>
            <person name="Goeker M."/>
        </authorList>
    </citation>
    <scope>NUCLEOTIDE SEQUENCE [LARGE SCALE GENOMIC DNA]</scope>
    <source>
        <strain evidence="14 15">DSM 27372</strain>
    </source>
</reference>
<evidence type="ECO:0000313" key="15">
    <source>
        <dbReference type="Proteomes" id="UP000248198"/>
    </source>
</evidence>
<evidence type="ECO:0000313" key="14">
    <source>
        <dbReference type="EMBL" id="PYF71634.1"/>
    </source>
</evidence>
<dbReference type="SUPFAM" id="SSF55083">
    <property type="entry name" value="6-hydroxymethyl-7,8-dihydropterin pyrophosphokinase, HPPK"/>
    <property type="match status" value="1"/>
</dbReference>
<organism evidence="14 15">
    <name type="scientific">Pedobacter nutrimenti</name>
    <dbReference type="NCBI Taxonomy" id="1241337"/>
    <lineage>
        <taxon>Bacteria</taxon>
        <taxon>Pseudomonadati</taxon>
        <taxon>Bacteroidota</taxon>
        <taxon>Sphingobacteriia</taxon>
        <taxon>Sphingobacteriales</taxon>
        <taxon>Sphingobacteriaceae</taxon>
        <taxon>Pedobacter</taxon>
    </lineage>
</organism>
<protein>
    <recommendedName>
        <fullName evidence="4">2-amino-4-hydroxy-6-hydroxymethyldihydropteridine pyrophosphokinase</fullName>
        <ecNumber evidence="3">2.7.6.3</ecNumber>
    </recommendedName>
    <alternativeName>
        <fullName evidence="11">6-hydroxymethyl-7,8-dihydropterin pyrophosphokinase</fullName>
    </alternativeName>
    <alternativeName>
        <fullName evidence="12">7,8-dihydro-6-hydroxymethylpterin-pyrophosphokinase</fullName>
    </alternativeName>
</protein>
<dbReference type="CDD" id="cd00483">
    <property type="entry name" value="HPPK"/>
    <property type="match status" value="1"/>
</dbReference>
<gene>
    <name evidence="14" type="ORF">B0O44_107250</name>
</gene>
<evidence type="ECO:0000256" key="3">
    <source>
        <dbReference type="ARBA" id="ARBA00013253"/>
    </source>
</evidence>
<comment type="pathway">
    <text evidence="1">Cofactor biosynthesis; tetrahydrofolate biosynthesis; 2-amino-4-hydroxy-6-hydroxymethyl-7,8-dihydropteridine diphosphate from 7,8-dihydroneopterin triphosphate: step 4/4.</text>
</comment>
<evidence type="ECO:0000256" key="1">
    <source>
        <dbReference type="ARBA" id="ARBA00005051"/>
    </source>
</evidence>
<dbReference type="RefSeq" id="WP_110833771.1">
    <property type="nucleotide sequence ID" value="NZ_QKLU01000007.1"/>
</dbReference>
<accession>A0A318U9Q5</accession>
<keyword evidence="8" id="KW-0067">ATP-binding</keyword>
<comment type="function">
    <text evidence="10">Catalyzes the transfer of pyrophosphate from adenosine triphosphate (ATP) to 6-hydroxymethyl-7,8-dihydropterin, an enzymatic step in folate biosynthesis pathway.</text>
</comment>
<dbReference type="InterPro" id="IPR035907">
    <property type="entry name" value="Hppk_sf"/>
</dbReference>
<dbReference type="GO" id="GO:0003848">
    <property type="term" value="F:2-amino-4-hydroxy-6-hydroxymethyldihydropteridine diphosphokinase activity"/>
    <property type="evidence" value="ECO:0007669"/>
    <property type="project" value="UniProtKB-EC"/>
</dbReference>
<keyword evidence="9" id="KW-0289">Folate biosynthesis</keyword>
<dbReference type="OrthoDB" id="9808041at2"/>
<feature type="domain" description="7,8-dihydro-6-hydroxymethylpterin-pyrophosphokinase" evidence="13">
    <location>
        <begin position="91"/>
        <end position="102"/>
    </location>
</feature>
<keyword evidence="7 14" id="KW-0418">Kinase</keyword>
<dbReference type="NCBIfam" id="TIGR01498">
    <property type="entry name" value="folK"/>
    <property type="match status" value="1"/>
</dbReference>
<dbReference type="EC" id="2.7.6.3" evidence="3"/>
<evidence type="ECO:0000256" key="11">
    <source>
        <dbReference type="ARBA" id="ARBA00029766"/>
    </source>
</evidence>
<dbReference type="AlphaFoldDB" id="A0A318U9Q5"/>
<evidence type="ECO:0000256" key="10">
    <source>
        <dbReference type="ARBA" id="ARBA00029409"/>
    </source>
</evidence>
<evidence type="ECO:0000256" key="12">
    <source>
        <dbReference type="ARBA" id="ARBA00033413"/>
    </source>
</evidence>
<evidence type="ECO:0000256" key="8">
    <source>
        <dbReference type="ARBA" id="ARBA00022840"/>
    </source>
</evidence>
<evidence type="ECO:0000256" key="5">
    <source>
        <dbReference type="ARBA" id="ARBA00022679"/>
    </source>
</evidence>
<dbReference type="UniPathway" id="UPA00077">
    <property type="reaction ID" value="UER00155"/>
</dbReference>
<dbReference type="GO" id="GO:0046656">
    <property type="term" value="P:folic acid biosynthetic process"/>
    <property type="evidence" value="ECO:0007669"/>
    <property type="project" value="UniProtKB-KW"/>
</dbReference>
<dbReference type="Pfam" id="PF01288">
    <property type="entry name" value="HPPK"/>
    <property type="match status" value="1"/>
</dbReference>
<dbReference type="Proteomes" id="UP000248198">
    <property type="component" value="Unassembled WGS sequence"/>
</dbReference>
<evidence type="ECO:0000256" key="4">
    <source>
        <dbReference type="ARBA" id="ARBA00016218"/>
    </source>
</evidence>
<dbReference type="PROSITE" id="PS00794">
    <property type="entry name" value="HPPK"/>
    <property type="match status" value="1"/>
</dbReference>
<comment type="caution">
    <text evidence="14">The sequence shown here is derived from an EMBL/GenBank/DDBJ whole genome shotgun (WGS) entry which is preliminary data.</text>
</comment>
<dbReference type="InterPro" id="IPR000550">
    <property type="entry name" value="Hppk"/>
</dbReference>
<name>A0A318U9Q5_9SPHI</name>
<evidence type="ECO:0000259" key="13">
    <source>
        <dbReference type="PROSITE" id="PS00794"/>
    </source>
</evidence>
<dbReference type="GO" id="GO:0046654">
    <property type="term" value="P:tetrahydrofolate biosynthetic process"/>
    <property type="evidence" value="ECO:0007669"/>
    <property type="project" value="UniProtKB-UniPathway"/>
</dbReference>
<proteinExistence type="inferred from homology"/>
<dbReference type="PANTHER" id="PTHR43071">
    <property type="entry name" value="2-AMINO-4-HYDROXY-6-HYDROXYMETHYLDIHYDROPTERIDINE PYROPHOSPHOKINASE"/>
    <property type="match status" value="1"/>
</dbReference>
<dbReference type="Gene3D" id="3.30.70.560">
    <property type="entry name" value="7,8-Dihydro-6-hydroxymethylpterin-pyrophosphokinase HPPK"/>
    <property type="match status" value="1"/>
</dbReference>
<evidence type="ECO:0000256" key="9">
    <source>
        <dbReference type="ARBA" id="ARBA00022909"/>
    </source>
</evidence>
<evidence type="ECO:0000256" key="6">
    <source>
        <dbReference type="ARBA" id="ARBA00022741"/>
    </source>
</evidence>
<dbReference type="PANTHER" id="PTHR43071:SF1">
    <property type="entry name" value="2-AMINO-4-HYDROXY-6-HYDROXYMETHYLDIHYDROPTERIDINE PYROPHOSPHOKINASE"/>
    <property type="match status" value="1"/>
</dbReference>
<dbReference type="GO" id="GO:0005524">
    <property type="term" value="F:ATP binding"/>
    <property type="evidence" value="ECO:0007669"/>
    <property type="project" value="UniProtKB-KW"/>
</dbReference>
<keyword evidence="5" id="KW-0808">Transferase</keyword>
<dbReference type="EMBL" id="QKLU01000007">
    <property type="protein sequence ID" value="PYF71634.1"/>
    <property type="molecule type" value="Genomic_DNA"/>
</dbReference>
<keyword evidence="6" id="KW-0547">Nucleotide-binding</keyword>
<comment type="similarity">
    <text evidence="2">Belongs to the HPPK family.</text>
</comment>
<dbReference type="GO" id="GO:0016301">
    <property type="term" value="F:kinase activity"/>
    <property type="evidence" value="ECO:0007669"/>
    <property type="project" value="UniProtKB-KW"/>
</dbReference>
<evidence type="ECO:0000256" key="7">
    <source>
        <dbReference type="ARBA" id="ARBA00022777"/>
    </source>
</evidence>
<evidence type="ECO:0000256" key="2">
    <source>
        <dbReference type="ARBA" id="ARBA00005810"/>
    </source>
</evidence>
<keyword evidence="15" id="KW-1185">Reference proteome</keyword>